<dbReference type="Pfam" id="PF00622">
    <property type="entry name" value="SPRY"/>
    <property type="match status" value="1"/>
</dbReference>
<dbReference type="EMBL" id="AP014693">
    <property type="protein sequence ID" value="BAQ02708.1"/>
    <property type="molecule type" value="Genomic_DNA"/>
</dbReference>
<organism evidence="2 3">
    <name type="scientific">Ralstonia phage RSL2</name>
    <dbReference type="NCBI Taxonomy" id="1585840"/>
    <lineage>
        <taxon>Viruses</taxon>
        <taxon>Duplodnaviria</taxon>
        <taxon>Heunggongvirae</taxon>
        <taxon>Uroviricota</taxon>
        <taxon>Caudoviricetes</taxon>
        <taxon>Chimalliviridae</taxon>
        <taxon>Chiangmaivirus</taxon>
        <taxon>Chiangmaivirus RSL2</taxon>
    </lineage>
</organism>
<dbReference type="KEGG" id="vg:26639621"/>
<evidence type="ECO:0000313" key="3">
    <source>
        <dbReference type="Proteomes" id="UP000203794"/>
    </source>
</evidence>
<dbReference type="Proteomes" id="UP000203794">
    <property type="component" value="Segment"/>
</dbReference>
<sequence>MLASTLLLKKKVVVASTATTWDPNNKGTQVTLSNNNLRATISPYGQAVKATLSRNSGKYYFEIIATQFEGSISYSPLIGLGTASTGLITTPWTTATGEIYWYCSNPTSSLIYGNNNRVAYGVTGFTQGDYVGAAVDLDNKILTYYRNGTNEGNINLATYCPGQSTWWPMVCSPYGSNGFTVVDWQATPKYTPSGYGLW</sequence>
<evidence type="ECO:0000259" key="1">
    <source>
        <dbReference type="PROSITE" id="PS50188"/>
    </source>
</evidence>
<dbReference type="GeneID" id="26639621"/>
<dbReference type="RefSeq" id="YP_009213029.1">
    <property type="nucleotide sequence ID" value="NC_028950.1"/>
</dbReference>
<accession>A0A0A8J9H5</accession>
<dbReference type="InterPro" id="IPR043136">
    <property type="entry name" value="B30.2/SPRY_sf"/>
</dbReference>
<dbReference type="InterPro" id="IPR001870">
    <property type="entry name" value="B30.2/SPRY"/>
</dbReference>
<protein>
    <recommendedName>
        <fullName evidence="1">B30.2/SPRY domain-containing protein</fullName>
    </recommendedName>
</protein>
<proteinExistence type="predicted"/>
<name>A0A0A8J9H5_9CAUD</name>
<dbReference type="SUPFAM" id="SSF49899">
    <property type="entry name" value="Concanavalin A-like lectins/glucanases"/>
    <property type="match status" value="1"/>
</dbReference>
<dbReference type="PROSITE" id="PS50188">
    <property type="entry name" value="B302_SPRY"/>
    <property type="match status" value="1"/>
</dbReference>
<dbReference type="InterPro" id="IPR003877">
    <property type="entry name" value="SPRY_dom"/>
</dbReference>
<keyword evidence="3" id="KW-1185">Reference proteome</keyword>
<evidence type="ECO:0000313" key="2">
    <source>
        <dbReference type="EMBL" id="BAQ02708.1"/>
    </source>
</evidence>
<feature type="domain" description="B30.2/SPRY" evidence="1">
    <location>
        <begin position="1"/>
        <end position="188"/>
    </location>
</feature>
<reference evidence="2 3" key="1">
    <citation type="submission" date="2014-12" db="EMBL/GenBank/DDBJ databases">
        <title>Genome analysis of a novel jumbo phage RSL2 infecting the phytopathogen Ralstonia solanacearum.</title>
        <authorList>
            <person name="Kawasaki T."/>
            <person name="Fujie M."/>
            <person name="Chatchawankanphanich O."/>
            <person name="Ogata H."/>
            <person name="Yamada T."/>
        </authorList>
    </citation>
    <scope>NUCLEOTIDE SEQUENCE [LARGE SCALE GENOMIC DNA]</scope>
    <source>
        <strain evidence="2 3">RSL2</strain>
    </source>
</reference>
<dbReference type="InterPro" id="IPR013320">
    <property type="entry name" value="ConA-like_dom_sf"/>
</dbReference>
<dbReference type="Gene3D" id="2.60.120.920">
    <property type="match status" value="1"/>
</dbReference>
<dbReference type="OrthoDB" id="34276at10239"/>